<dbReference type="PANTHER" id="PTHR33371:SF16">
    <property type="entry name" value="MCE-FAMILY PROTEIN MCE3F"/>
    <property type="match status" value="1"/>
</dbReference>
<evidence type="ECO:0000313" key="5">
    <source>
        <dbReference type="Proteomes" id="UP001178281"/>
    </source>
</evidence>
<dbReference type="EMBL" id="JAUTIX010000007">
    <property type="protein sequence ID" value="MDP0399673.1"/>
    <property type="molecule type" value="Genomic_DNA"/>
</dbReference>
<name>A0AA90NIL5_9ACTN</name>
<feature type="compositionally biased region" description="Low complexity" evidence="1">
    <location>
        <begin position="328"/>
        <end position="359"/>
    </location>
</feature>
<evidence type="ECO:0000259" key="3">
    <source>
        <dbReference type="Pfam" id="PF02470"/>
    </source>
</evidence>
<proteinExistence type="predicted"/>
<feature type="region of interest" description="Disordered" evidence="1">
    <location>
        <begin position="316"/>
        <end position="372"/>
    </location>
</feature>
<dbReference type="RefSeq" id="WP_305112252.1">
    <property type="nucleotide sequence ID" value="NZ_BAAAII010000008.1"/>
</dbReference>
<feature type="transmembrane region" description="Helical" evidence="2">
    <location>
        <begin position="5"/>
        <end position="28"/>
    </location>
</feature>
<evidence type="ECO:0000256" key="1">
    <source>
        <dbReference type="SAM" id="MobiDB-lite"/>
    </source>
</evidence>
<dbReference type="AlphaFoldDB" id="A0AA90NIL5"/>
<dbReference type="PANTHER" id="PTHR33371">
    <property type="entry name" value="INTERMEMBRANE PHOSPHOLIPID TRANSPORT SYSTEM BINDING PROTEIN MLAD-RELATED"/>
    <property type="match status" value="1"/>
</dbReference>
<dbReference type="InterPro" id="IPR052336">
    <property type="entry name" value="MlaD_Phospholipid_Transporter"/>
</dbReference>
<keyword evidence="2" id="KW-0812">Transmembrane</keyword>
<keyword evidence="2" id="KW-0472">Membrane</keyword>
<dbReference type="GO" id="GO:0005576">
    <property type="term" value="C:extracellular region"/>
    <property type="evidence" value="ECO:0007669"/>
    <property type="project" value="TreeGrafter"/>
</dbReference>
<accession>A0AA90NIL5</accession>
<reference evidence="4" key="1">
    <citation type="submission" date="2023-08" db="EMBL/GenBank/DDBJ databases">
        <title>The draft genome of Tsukamurella strandjordii strain 050030.</title>
        <authorList>
            <person name="Zhao F."/>
            <person name="Feng Y."/>
            <person name="Zong Z."/>
        </authorList>
    </citation>
    <scope>NUCLEOTIDE SEQUENCE</scope>
    <source>
        <strain evidence="4">050030</strain>
    </source>
</reference>
<sequence length="372" mass="39112">MKRELVANIVTFVAVLAIGLSALVFGYMGVRPGTQYTTVTLQLPRSSQLVTGSSVLLRGVRIGEVERVDGDTRGVSVRLKYPNSTQVPVDSDVSIEQLSALGEPYVEFAPQGTAGPYLTDGTIVDPKRVSVPTSIPEVFRSLAAVSKIADVGPLSEIVKTMWQATTGTEESMPRLTQAGELLTSTLMSRMPQIRQMFTQTQVYSADLEWMGPAITEFGPAFRSTIGVIRPAVDKVLALVTELGLPGPFSDVLHPFFVRLQPYLEELIPKIAEILGPSLPIAKAINGTVPQIDLSAFLSSALAMVGNDGAPRLEVTIPVPGGPAPAAAPKPSAAPSGSAVPSTTATPSTTTAPRPGAPSTRPSPPPTAPTTPR</sequence>
<comment type="caution">
    <text evidence="4">The sequence shown here is derived from an EMBL/GenBank/DDBJ whole genome shotgun (WGS) entry which is preliminary data.</text>
</comment>
<feature type="domain" description="Mce/MlaD" evidence="3">
    <location>
        <begin position="36"/>
        <end position="110"/>
    </location>
</feature>
<evidence type="ECO:0000256" key="2">
    <source>
        <dbReference type="SAM" id="Phobius"/>
    </source>
</evidence>
<keyword evidence="2" id="KW-1133">Transmembrane helix</keyword>
<dbReference type="Pfam" id="PF02470">
    <property type="entry name" value="MlaD"/>
    <property type="match status" value="1"/>
</dbReference>
<dbReference type="Proteomes" id="UP001178281">
    <property type="component" value="Unassembled WGS sequence"/>
</dbReference>
<feature type="compositionally biased region" description="Pro residues" evidence="1">
    <location>
        <begin position="360"/>
        <end position="372"/>
    </location>
</feature>
<keyword evidence="5" id="KW-1185">Reference proteome</keyword>
<gene>
    <name evidence="4" type="ORF">Q7X28_17255</name>
</gene>
<organism evidence="4 5">
    <name type="scientific">Tsukamurella strandjordii</name>
    <dbReference type="NCBI Taxonomy" id="147577"/>
    <lineage>
        <taxon>Bacteria</taxon>
        <taxon>Bacillati</taxon>
        <taxon>Actinomycetota</taxon>
        <taxon>Actinomycetes</taxon>
        <taxon>Mycobacteriales</taxon>
        <taxon>Tsukamurellaceae</taxon>
        <taxon>Tsukamurella</taxon>
    </lineage>
</organism>
<evidence type="ECO:0000313" key="4">
    <source>
        <dbReference type="EMBL" id="MDP0399673.1"/>
    </source>
</evidence>
<dbReference type="InterPro" id="IPR003399">
    <property type="entry name" value="Mce/MlaD"/>
</dbReference>
<protein>
    <submittedName>
        <fullName evidence="4">MlaD family protein</fullName>
    </submittedName>
</protein>